<protein>
    <recommendedName>
        <fullName evidence="6">Bola-like protein</fullName>
    </recommendedName>
</protein>
<evidence type="ECO:0000256" key="1">
    <source>
        <dbReference type="ARBA" id="ARBA00005578"/>
    </source>
</evidence>
<dbReference type="PANTHER" id="PTHR46188:SF1">
    <property type="entry name" value="BOLA-LIKE PROTEIN 3"/>
    <property type="match status" value="1"/>
</dbReference>
<name>A0A8H7F3L5_AGABI</name>
<dbReference type="InterPro" id="IPR036065">
    <property type="entry name" value="BolA-like_sf"/>
</dbReference>
<dbReference type="Pfam" id="PF01722">
    <property type="entry name" value="BolA"/>
    <property type="match status" value="1"/>
</dbReference>
<sequence>MLARLRPRSLRFYSTPSPPSGLSNNERALYQKLAKRFSPTALNVQDVSGGCGDFYAIVIASDEFKGLSKIKQHKLVNSALAEEIKSMHGLQLQTMLPGGK</sequence>
<gene>
    <name evidence="4" type="ORF">Agabi119p4_4678</name>
</gene>
<organism evidence="4 5">
    <name type="scientific">Agaricus bisporus var. burnettii</name>
    <dbReference type="NCBI Taxonomy" id="192524"/>
    <lineage>
        <taxon>Eukaryota</taxon>
        <taxon>Fungi</taxon>
        <taxon>Dikarya</taxon>
        <taxon>Basidiomycota</taxon>
        <taxon>Agaricomycotina</taxon>
        <taxon>Agaricomycetes</taxon>
        <taxon>Agaricomycetidae</taxon>
        <taxon>Agaricales</taxon>
        <taxon>Agaricineae</taxon>
        <taxon>Agaricaceae</taxon>
        <taxon>Agaricus</taxon>
    </lineage>
</organism>
<dbReference type="Proteomes" id="UP000629468">
    <property type="component" value="Unassembled WGS sequence"/>
</dbReference>
<comment type="caution">
    <text evidence="4">The sequence shown here is derived from an EMBL/GenBank/DDBJ whole genome shotgun (WGS) entry which is preliminary data.</text>
</comment>
<dbReference type="InterPro" id="IPR052275">
    <property type="entry name" value="Mt_Fe-S_assembly_factor"/>
</dbReference>
<dbReference type="AlphaFoldDB" id="A0A8H7F3L5"/>
<dbReference type="EMBL" id="JABXXO010000006">
    <property type="protein sequence ID" value="KAF7776285.1"/>
    <property type="molecule type" value="Genomic_DNA"/>
</dbReference>
<feature type="compositionally biased region" description="Polar residues" evidence="3">
    <location>
        <begin position="12"/>
        <end position="24"/>
    </location>
</feature>
<evidence type="ECO:0000256" key="3">
    <source>
        <dbReference type="SAM" id="MobiDB-lite"/>
    </source>
</evidence>
<evidence type="ECO:0000313" key="4">
    <source>
        <dbReference type="EMBL" id="KAF7776285.1"/>
    </source>
</evidence>
<dbReference type="PANTHER" id="PTHR46188">
    <property type="entry name" value="BOLA-LIKE PROTEIN 3"/>
    <property type="match status" value="1"/>
</dbReference>
<reference evidence="4 5" key="1">
    <citation type="journal article" name="Sci. Rep.">
        <title>Telomere-to-telomere assembled and centromere annotated genomes of the two main subspecies of the button mushroom Agaricus bisporus reveal especially polymorphic chromosome ends.</title>
        <authorList>
            <person name="Sonnenberg A.S.M."/>
            <person name="Sedaghat-Telgerd N."/>
            <person name="Lavrijssen B."/>
            <person name="Ohm R.A."/>
            <person name="Hendrickx P.M."/>
            <person name="Scholtmeijer K."/>
            <person name="Baars J.J.P."/>
            <person name="van Peer A."/>
        </authorList>
    </citation>
    <scope>NUCLEOTIDE SEQUENCE [LARGE SCALE GENOMIC DNA]</scope>
    <source>
        <strain evidence="4 5">H119_p4</strain>
    </source>
</reference>
<dbReference type="GO" id="GO:0005759">
    <property type="term" value="C:mitochondrial matrix"/>
    <property type="evidence" value="ECO:0007669"/>
    <property type="project" value="TreeGrafter"/>
</dbReference>
<dbReference type="SUPFAM" id="SSF82657">
    <property type="entry name" value="BolA-like"/>
    <property type="match status" value="1"/>
</dbReference>
<dbReference type="InterPro" id="IPR002634">
    <property type="entry name" value="BolA"/>
</dbReference>
<evidence type="ECO:0000313" key="5">
    <source>
        <dbReference type="Proteomes" id="UP000629468"/>
    </source>
</evidence>
<evidence type="ECO:0008006" key="6">
    <source>
        <dbReference type="Google" id="ProtNLM"/>
    </source>
</evidence>
<comment type="similarity">
    <text evidence="1 2">Belongs to the BolA/IbaG family.</text>
</comment>
<evidence type="ECO:0000256" key="2">
    <source>
        <dbReference type="RuleBase" id="RU003860"/>
    </source>
</evidence>
<proteinExistence type="inferred from homology"/>
<accession>A0A8H7F3L5</accession>
<dbReference type="Gene3D" id="3.30.300.90">
    <property type="entry name" value="BolA-like"/>
    <property type="match status" value="1"/>
</dbReference>
<feature type="region of interest" description="Disordered" evidence="3">
    <location>
        <begin position="1"/>
        <end position="24"/>
    </location>
</feature>